<feature type="compositionally biased region" description="Pro residues" evidence="11">
    <location>
        <begin position="413"/>
        <end position="425"/>
    </location>
</feature>
<dbReference type="SUPFAM" id="SSF53955">
    <property type="entry name" value="Lysozyme-like"/>
    <property type="match status" value="1"/>
</dbReference>
<comment type="subcellular location">
    <subcellularLocation>
        <location evidence="2">Secreted</location>
    </subcellularLocation>
</comment>
<feature type="domain" description="N-acetylmuramoyl-L-alanine amidase" evidence="12">
    <location>
        <begin position="244"/>
        <end position="392"/>
    </location>
</feature>
<dbReference type="Proteomes" id="UP001217838">
    <property type="component" value="Unassembled WGS sequence"/>
</dbReference>
<evidence type="ECO:0000256" key="4">
    <source>
        <dbReference type="ARBA" id="ARBA00022525"/>
    </source>
</evidence>
<evidence type="ECO:0000256" key="1">
    <source>
        <dbReference type="ARBA" id="ARBA00001561"/>
    </source>
</evidence>
<dbReference type="EC" id="3.5.1.28" evidence="3"/>
<keyword evidence="8" id="KW-0326">Glycosidase</keyword>
<dbReference type="Gene3D" id="2.60.120.260">
    <property type="entry name" value="Galactose-binding domain-like"/>
    <property type="match status" value="1"/>
</dbReference>
<organism evidence="13 14">
    <name type="scientific">Nannocystis radixulma</name>
    <dbReference type="NCBI Taxonomy" id="2995305"/>
    <lineage>
        <taxon>Bacteria</taxon>
        <taxon>Pseudomonadati</taxon>
        <taxon>Myxococcota</taxon>
        <taxon>Polyangia</taxon>
        <taxon>Nannocystales</taxon>
        <taxon>Nannocystaceae</taxon>
        <taxon>Nannocystis</taxon>
    </lineage>
</organism>
<evidence type="ECO:0000256" key="7">
    <source>
        <dbReference type="ARBA" id="ARBA00023277"/>
    </source>
</evidence>
<proteinExistence type="predicted"/>
<dbReference type="EMBL" id="JAQNDN010000003">
    <property type="protein sequence ID" value="MDC0667959.1"/>
    <property type="molecule type" value="Genomic_DNA"/>
</dbReference>
<evidence type="ECO:0000259" key="12">
    <source>
        <dbReference type="SMART" id="SM00644"/>
    </source>
</evidence>
<keyword evidence="14" id="KW-1185">Reference proteome</keyword>
<evidence type="ECO:0000256" key="9">
    <source>
        <dbReference type="ARBA" id="ARBA00023316"/>
    </source>
</evidence>
<dbReference type="SUPFAM" id="SSF55846">
    <property type="entry name" value="N-acetylmuramoyl-L-alanine amidase-like"/>
    <property type="match status" value="1"/>
</dbReference>
<comment type="catalytic activity">
    <reaction evidence="1">
        <text>Hydrolyzes the link between N-acetylmuramoyl residues and L-amino acid residues in certain cell-wall glycopeptides.</text>
        <dbReference type="EC" id="3.5.1.28"/>
    </reaction>
</comment>
<comment type="caution">
    <text evidence="13">The sequence shown here is derived from an EMBL/GenBank/DDBJ whole genome shotgun (WGS) entry which is preliminary data.</text>
</comment>
<name>A0ABT5B1H4_9BACT</name>
<dbReference type="CDD" id="cd06583">
    <property type="entry name" value="PGRP"/>
    <property type="match status" value="1"/>
</dbReference>
<dbReference type="InterPro" id="IPR051206">
    <property type="entry name" value="NAMLAA_amidase_2"/>
</dbReference>
<gene>
    <name evidence="13" type="ORF">POL58_09435</name>
</gene>
<evidence type="ECO:0000313" key="13">
    <source>
        <dbReference type="EMBL" id="MDC0667959.1"/>
    </source>
</evidence>
<sequence>MLYEFHDLQRRWLRPSTRLLMLLPLLTLACEGDDGGREGDDTGNQPIDVPDPVDPPEADPGEYLEGIEGEFIRASEEFRVPVSLLKAVAYVESRWEMVEGQVEFDGLDAAFGAMALRGVNLERAADLLGVEVEAIKTDRETNIRAAAAVLRDMADAEGIDRDNLGAWAPSIAALAAIGAQAASIGYIHNDVYGLIKNGLVVTDNDGNVISEIEAEPDVEPDYTPTGGPTLVTNPDFAGAIFRSSPNYSSRPAGDTGKVRLVIIHSCEGAYSGCWGWLVNKESGVSAHYVVKEDGSEISQLVKEDKKAWHIAATYKKSLNGGQEAQLDGVGSNNFTVGIEHAGYAKQAAWNSNLIDQSAKLVCDITKRQGIPIDKYHVVAHGQLQPNNRIDPGPNWPWATYFNKINAACGGQPVDPPPEQPDPNDPPPEDPQDPPPEDPQDPPPMGTDPLEIVVDSSNGNNDPARAKFTASANWAATAATPGFYGSNYLFAAVAPISDAAEFSFYLDAGGSKKIEIWYTSGTNRAPDVPVVALDAQGKNLGTVKVNMQAGGKAWAAVGTFDFTAGWNKIAVSRWTTGNYVVIADAIRVTAAGNNPPPPPPNGDPTAEQLLALTQSCTQLPGTTKFKSDANAAATIPICQLDGAVWWRADADIDCDGAADPKCTVDPSYQPETSAKDSLGNFMNAAKTAFYVVPLPSNGFDPKAHGIKTGWSGYGSVGAILYNGKLIYAPYADAGPTGVIGELSYRAAELLGIPPSPINGGVASGVTYIVFTGNKYVDPIESQSAADTIGKQAAAELLANN</sequence>
<evidence type="ECO:0000313" key="14">
    <source>
        <dbReference type="Proteomes" id="UP001217838"/>
    </source>
</evidence>
<keyword evidence="6 13" id="KW-0378">Hydrolase</keyword>
<feature type="region of interest" description="Disordered" evidence="11">
    <location>
        <begin position="33"/>
        <end position="57"/>
    </location>
</feature>
<feature type="compositionally biased region" description="Acidic residues" evidence="11">
    <location>
        <begin position="426"/>
        <end position="439"/>
    </location>
</feature>
<dbReference type="PANTHER" id="PTHR30417">
    <property type="entry name" value="N-ACETYLMURAMOYL-L-ALANINE AMIDASE AMID"/>
    <property type="match status" value="1"/>
</dbReference>
<accession>A0ABT5B1H4</accession>
<dbReference type="Gene3D" id="1.10.530.10">
    <property type="match status" value="1"/>
</dbReference>
<keyword evidence="9" id="KW-0961">Cell wall biogenesis/degradation</keyword>
<keyword evidence="7" id="KW-0119">Carbohydrate metabolism</keyword>
<evidence type="ECO:0000256" key="5">
    <source>
        <dbReference type="ARBA" id="ARBA00022729"/>
    </source>
</evidence>
<dbReference type="InterPro" id="IPR036505">
    <property type="entry name" value="Amidase/PGRP_sf"/>
</dbReference>
<dbReference type="InterPro" id="IPR002502">
    <property type="entry name" value="Amidase_domain"/>
</dbReference>
<keyword evidence="4" id="KW-0964">Secreted</keyword>
<dbReference type="PANTHER" id="PTHR30417:SF1">
    <property type="entry name" value="N-ACETYLMURAMOYL-L-ALANINE AMIDASE AMID"/>
    <property type="match status" value="1"/>
</dbReference>
<keyword evidence="5" id="KW-0732">Signal</keyword>
<dbReference type="InterPro" id="IPR023346">
    <property type="entry name" value="Lysozyme-like_dom_sf"/>
</dbReference>
<evidence type="ECO:0000256" key="8">
    <source>
        <dbReference type="ARBA" id="ARBA00023295"/>
    </source>
</evidence>
<keyword evidence="10" id="KW-0624">Polysaccharide degradation</keyword>
<feature type="region of interest" description="Disordered" evidence="11">
    <location>
        <begin position="406"/>
        <end position="463"/>
    </location>
</feature>
<reference evidence="13 14" key="1">
    <citation type="submission" date="2022-11" db="EMBL/GenBank/DDBJ databases">
        <title>Minimal conservation of predation-associated metabolite biosynthetic gene clusters underscores biosynthetic potential of Myxococcota including descriptions for ten novel species: Archangium lansinium sp. nov., Myxococcus landrumus sp. nov., Nannocystis bai.</title>
        <authorList>
            <person name="Ahearne A."/>
            <person name="Stevens C."/>
            <person name="Dowd S."/>
        </authorList>
    </citation>
    <scope>NUCLEOTIDE SEQUENCE [LARGE SCALE GENOMIC DNA]</scope>
    <source>
        <strain evidence="13 14">NCELM</strain>
    </source>
</reference>
<evidence type="ECO:0000256" key="2">
    <source>
        <dbReference type="ARBA" id="ARBA00004613"/>
    </source>
</evidence>
<dbReference type="InterPro" id="IPR009939">
    <property type="entry name" value="Chitosanase_fungal"/>
</dbReference>
<dbReference type="SMART" id="SM00644">
    <property type="entry name" value="Ami_2"/>
    <property type="match status" value="1"/>
</dbReference>
<evidence type="ECO:0000256" key="10">
    <source>
        <dbReference type="ARBA" id="ARBA00023326"/>
    </source>
</evidence>
<dbReference type="Gene3D" id="3.40.80.10">
    <property type="entry name" value="Peptidoglycan recognition protein-like"/>
    <property type="match status" value="1"/>
</dbReference>
<dbReference type="Pfam" id="PF01510">
    <property type="entry name" value="Amidase_2"/>
    <property type="match status" value="1"/>
</dbReference>
<protein>
    <recommendedName>
        <fullName evidence="3">N-acetylmuramoyl-L-alanine amidase</fullName>
        <ecNumber evidence="3">3.5.1.28</ecNumber>
    </recommendedName>
</protein>
<evidence type="ECO:0000256" key="3">
    <source>
        <dbReference type="ARBA" id="ARBA00011901"/>
    </source>
</evidence>
<evidence type="ECO:0000256" key="6">
    <source>
        <dbReference type="ARBA" id="ARBA00022801"/>
    </source>
</evidence>
<dbReference type="Pfam" id="PF07335">
    <property type="entry name" value="Glyco_hydro_75"/>
    <property type="match status" value="1"/>
</dbReference>
<evidence type="ECO:0000256" key="11">
    <source>
        <dbReference type="SAM" id="MobiDB-lite"/>
    </source>
</evidence>
<dbReference type="RefSeq" id="WP_271996574.1">
    <property type="nucleotide sequence ID" value="NZ_JAQNDN010000003.1"/>
</dbReference>
<dbReference type="InterPro" id="IPR033803">
    <property type="entry name" value="CBD-like_Golvesin-Xly"/>
</dbReference>
<dbReference type="Pfam" id="PF25275">
    <property type="entry name" value="Golvesin_C"/>
    <property type="match status" value="1"/>
</dbReference>
<dbReference type="GO" id="GO:0016787">
    <property type="term" value="F:hydrolase activity"/>
    <property type="evidence" value="ECO:0007669"/>
    <property type="project" value="UniProtKB-KW"/>
</dbReference>